<keyword evidence="3" id="KW-1185">Reference proteome</keyword>
<feature type="transmembrane region" description="Helical" evidence="1">
    <location>
        <begin position="137"/>
        <end position="159"/>
    </location>
</feature>
<protein>
    <submittedName>
        <fullName evidence="2">Uncharacterized protein</fullName>
    </submittedName>
</protein>
<accession>A0A1I6GJZ6</accession>
<feature type="transmembrane region" description="Helical" evidence="1">
    <location>
        <begin position="76"/>
        <end position="99"/>
    </location>
</feature>
<dbReference type="STRING" id="555875.SAMN04488124_1162"/>
<dbReference type="OrthoDB" id="270068at2157"/>
<dbReference type="Proteomes" id="UP000243250">
    <property type="component" value="Unassembled WGS sequence"/>
</dbReference>
<name>A0A1I6GJZ6_9EURY</name>
<dbReference type="EMBL" id="FOYS01000002">
    <property type="protein sequence ID" value="SFR42525.1"/>
    <property type="molecule type" value="Genomic_DNA"/>
</dbReference>
<evidence type="ECO:0000313" key="3">
    <source>
        <dbReference type="Proteomes" id="UP000243250"/>
    </source>
</evidence>
<evidence type="ECO:0000313" key="2">
    <source>
        <dbReference type="EMBL" id="SFR42525.1"/>
    </source>
</evidence>
<keyword evidence="1" id="KW-1133">Transmembrane helix</keyword>
<feature type="transmembrane region" description="Helical" evidence="1">
    <location>
        <begin position="43"/>
        <end position="64"/>
    </location>
</feature>
<keyword evidence="1" id="KW-0472">Membrane</keyword>
<feature type="transmembrane region" description="Helical" evidence="1">
    <location>
        <begin position="12"/>
        <end position="31"/>
    </location>
</feature>
<proteinExistence type="predicted"/>
<dbReference type="RefSeq" id="WP_089877808.1">
    <property type="nucleotide sequence ID" value="NZ_FOYS01000002.1"/>
</dbReference>
<keyword evidence="1" id="KW-0812">Transmembrane</keyword>
<gene>
    <name evidence="2" type="ORF">SAMN04488124_1162</name>
</gene>
<organism evidence="2 3">
    <name type="scientific">Halogeometricum limi</name>
    <dbReference type="NCBI Taxonomy" id="555875"/>
    <lineage>
        <taxon>Archaea</taxon>
        <taxon>Methanobacteriati</taxon>
        <taxon>Methanobacteriota</taxon>
        <taxon>Stenosarchaea group</taxon>
        <taxon>Halobacteria</taxon>
        <taxon>Halobacteriales</taxon>
        <taxon>Haloferacaceae</taxon>
        <taxon>Halogeometricum</taxon>
    </lineage>
</organism>
<evidence type="ECO:0000256" key="1">
    <source>
        <dbReference type="SAM" id="Phobius"/>
    </source>
</evidence>
<dbReference type="AlphaFoldDB" id="A0A1I6GJZ6"/>
<sequence>MPGTPDPVLGSSLLTHVVAGLVAGGAVLLALHYRSRTTPRRLALAGGTAYAVAAILLWGVVRVATNEFAQLAIPSLPTFAAVVLASGLVVFAHTALALYFHARFGYLTPLVVLFGATAFLVWVFLHVRGESDPIGLYWLLFGPAILTALLVLAGVEYGVRLLL</sequence>
<feature type="transmembrane region" description="Helical" evidence="1">
    <location>
        <begin position="106"/>
        <end position="125"/>
    </location>
</feature>
<reference evidence="3" key="1">
    <citation type="submission" date="2016-10" db="EMBL/GenBank/DDBJ databases">
        <authorList>
            <person name="Varghese N."/>
            <person name="Submissions S."/>
        </authorList>
    </citation>
    <scope>NUCLEOTIDE SEQUENCE [LARGE SCALE GENOMIC DNA]</scope>
    <source>
        <strain evidence="3">CGMCC 1.8711</strain>
    </source>
</reference>